<keyword evidence="2" id="KW-0808">Transferase</keyword>
<protein>
    <submittedName>
        <fullName evidence="6">Phosphatidylinositol kinase</fullName>
    </submittedName>
</protein>
<dbReference type="Pfam" id="PF13657">
    <property type="entry name" value="Couple_hipA"/>
    <property type="match status" value="1"/>
</dbReference>
<dbReference type="EMBL" id="LQNU01000075">
    <property type="protein sequence ID" value="KZE76733.1"/>
    <property type="molecule type" value="Genomic_DNA"/>
</dbReference>
<dbReference type="Proteomes" id="UP000076630">
    <property type="component" value="Unassembled WGS sequence"/>
</dbReference>
<name>A0A163WRI7_9FLAO</name>
<dbReference type="PANTHER" id="PTHR37419:SF8">
    <property type="entry name" value="TOXIN YJJJ"/>
    <property type="match status" value="1"/>
</dbReference>
<dbReference type="AlphaFoldDB" id="A0A163WRI7"/>
<evidence type="ECO:0000259" key="4">
    <source>
        <dbReference type="Pfam" id="PF07804"/>
    </source>
</evidence>
<dbReference type="Gene3D" id="1.10.1070.20">
    <property type="match status" value="1"/>
</dbReference>
<comment type="similarity">
    <text evidence="1">Belongs to the HipA Ser/Thr kinase family.</text>
</comment>
<evidence type="ECO:0000313" key="6">
    <source>
        <dbReference type="EMBL" id="KZE76733.1"/>
    </source>
</evidence>
<dbReference type="RefSeq" id="WP_038985711.1">
    <property type="nucleotide sequence ID" value="NZ_JWJO01000015.1"/>
</dbReference>
<dbReference type="GO" id="GO:0004674">
    <property type="term" value="F:protein serine/threonine kinase activity"/>
    <property type="evidence" value="ECO:0007669"/>
    <property type="project" value="TreeGrafter"/>
</dbReference>
<dbReference type="PANTHER" id="PTHR37419">
    <property type="entry name" value="SERINE/THREONINE-PROTEIN KINASE TOXIN HIPA"/>
    <property type="match status" value="1"/>
</dbReference>
<accession>A0A163WRI7</accession>
<evidence type="ECO:0000256" key="3">
    <source>
        <dbReference type="ARBA" id="ARBA00022777"/>
    </source>
</evidence>
<organism evidence="6 7">
    <name type="scientific">Myroides marinus</name>
    <dbReference type="NCBI Taxonomy" id="703342"/>
    <lineage>
        <taxon>Bacteria</taxon>
        <taxon>Pseudomonadati</taxon>
        <taxon>Bacteroidota</taxon>
        <taxon>Flavobacteriia</taxon>
        <taxon>Flavobacteriales</taxon>
        <taxon>Flavobacteriaceae</taxon>
        <taxon>Myroides</taxon>
    </lineage>
</organism>
<feature type="domain" description="HipA-like C-terminal" evidence="4">
    <location>
        <begin position="168"/>
        <end position="391"/>
    </location>
</feature>
<dbReference type="InterPro" id="IPR052028">
    <property type="entry name" value="HipA_Ser/Thr_kinase"/>
</dbReference>
<dbReference type="GO" id="GO:0005829">
    <property type="term" value="C:cytosol"/>
    <property type="evidence" value="ECO:0007669"/>
    <property type="project" value="TreeGrafter"/>
</dbReference>
<evidence type="ECO:0000256" key="2">
    <source>
        <dbReference type="ARBA" id="ARBA00022679"/>
    </source>
</evidence>
<dbReference type="InterPro" id="IPR017508">
    <property type="entry name" value="HipA_N1"/>
</dbReference>
<evidence type="ECO:0000259" key="5">
    <source>
        <dbReference type="Pfam" id="PF13657"/>
    </source>
</evidence>
<sequence>MAKNQIISVYYQSIEVGKLGYDEDKRKASFQYNPKFVEDSFKNLFPFLIRKTKNVQLFDQYSGETFRGLPPVIADSLPDMFGNIVFKEWLEANNKEMSSISPLEQLTYVGCRGMGALEYMPVKEVGNVDTIDIQEITDVVKKVMDLKTSISEKGLSDSALLNIFKIGTSAGGARPKILVAEHKITGELIPGDRVVSEEYHHYLIKLDIDEKAHYSKQKIEYVYYQIATNIGIEMMPCKLVDDKHFATHRFDRQKGEKQHVLTASGMTGWDFTKPDNSSYNNLFKLALALKLPHKDIQMLFKRMVFNIVFANIDDHLKNFSFIYNNPEDKWNLAPAYDLTYPLDALLNYTRVSRAMSVNGKRADITREDLMLIAEEFSIKEADKTIEQVNNATALFSLYSTKLQIPNKVIDVINKAFIII</sequence>
<dbReference type="InterPro" id="IPR012893">
    <property type="entry name" value="HipA-like_C"/>
</dbReference>
<evidence type="ECO:0000313" key="7">
    <source>
        <dbReference type="Proteomes" id="UP000076630"/>
    </source>
</evidence>
<dbReference type="OrthoDB" id="9805913at2"/>
<reference evidence="6 7" key="1">
    <citation type="submission" date="2016-01" db="EMBL/GenBank/DDBJ databases">
        <title>Whole genome sequencing of Myroides marinus L41.</title>
        <authorList>
            <person name="Hong K.W."/>
        </authorList>
    </citation>
    <scope>NUCLEOTIDE SEQUENCE [LARGE SCALE GENOMIC DNA]</scope>
    <source>
        <strain evidence="6 7">L41</strain>
    </source>
</reference>
<keyword evidence="7" id="KW-1185">Reference proteome</keyword>
<comment type="caution">
    <text evidence="6">The sequence shown here is derived from an EMBL/GenBank/DDBJ whole genome shotgun (WGS) entry which is preliminary data.</text>
</comment>
<evidence type="ECO:0000256" key="1">
    <source>
        <dbReference type="ARBA" id="ARBA00010164"/>
    </source>
</evidence>
<proteinExistence type="inferred from homology"/>
<dbReference type="Pfam" id="PF07804">
    <property type="entry name" value="HipA_C"/>
    <property type="match status" value="1"/>
</dbReference>
<keyword evidence="3 6" id="KW-0418">Kinase</keyword>
<gene>
    <name evidence="6" type="ORF">AV926_15095</name>
</gene>
<feature type="domain" description="HipA N-terminal subdomain 1" evidence="5">
    <location>
        <begin position="8"/>
        <end position="119"/>
    </location>
</feature>